<dbReference type="Proteomes" id="UP000288805">
    <property type="component" value="Unassembled WGS sequence"/>
</dbReference>
<proteinExistence type="predicted"/>
<name>A0A438JWT1_VITVI</name>
<reference evidence="1 2" key="1">
    <citation type="journal article" date="2018" name="PLoS Genet.">
        <title>Population sequencing reveals clonal diversity and ancestral inbreeding in the grapevine cultivar Chardonnay.</title>
        <authorList>
            <person name="Roach M.J."/>
            <person name="Johnson D.L."/>
            <person name="Bohlmann J."/>
            <person name="van Vuuren H.J."/>
            <person name="Jones S.J."/>
            <person name="Pretorius I.S."/>
            <person name="Schmidt S.A."/>
            <person name="Borneman A.R."/>
        </authorList>
    </citation>
    <scope>NUCLEOTIDE SEQUENCE [LARGE SCALE GENOMIC DNA]</scope>
    <source>
        <strain evidence="2">cv. Chardonnay</strain>
        <tissue evidence="1">Leaf</tissue>
    </source>
</reference>
<sequence>MQRDSADSEALGRIPRAGRGCAGGKGRNCKGASLYGSARWFTVVEEDGWWGGPLVEGGRRKRCLHYALKGNLRDWIAWLDMESLCLRIEGAVGTIGKTKVQEMSLKVVKSLGAGRVLDLFELKRGGFTISGHSRNMEDGGDFNSIRFPGEGRNELNLTTKMIRFSEVIEELSLKDLSSFGGQFTWYGGLNSQAA</sequence>
<accession>A0A438JWT1</accession>
<dbReference type="AlphaFoldDB" id="A0A438JWT1"/>
<organism evidence="1 2">
    <name type="scientific">Vitis vinifera</name>
    <name type="common">Grape</name>
    <dbReference type="NCBI Taxonomy" id="29760"/>
    <lineage>
        <taxon>Eukaryota</taxon>
        <taxon>Viridiplantae</taxon>
        <taxon>Streptophyta</taxon>
        <taxon>Embryophyta</taxon>
        <taxon>Tracheophyta</taxon>
        <taxon>Spermatophyta</taxon>
        <taxon>Magnoliopsida</taxon>
        <taxon>eudicotyledons</taxon>
        <taxon>Gunneridae</taxon>
        <taxon>Pentapetalae</taxon>
        <taxon>rosids</taxon>
        <taxon>Vitales</taxon>
        <taxon>Vitaceae</taxon>
        <taxon>Viteae</taxon>
        <taxon>Vitis</taxon>
    </lineage>
</organism>
<protein>
    <submittedName>
        <fullName evidence="1">Uncharacterized protein</fullName>
    </submittedName>
</protein>
<evidence type="ECO:0000313" key="1">
    <source>
        <dbReference type="EMBL" id="RVX13417.1"/>
    </source>
</evidence>
<gene>
    <name evidence="1" type="ORF">CK203_021056</name>
</gene>
<comment type="caution">
    <text evidence="1">The sequence shown here is derived from an EMBL/GenBank/DDBJ whole genome shotgun (WGS) entry which is preliminary data.</text>
</comment>
<evidence type="ECO:0000313" key="2">
    <source>
        <dbReference type="Proteomes" id="UP000288805"/>
    </source>
</evidence>
<dbReference type="EMBL" id="QGNW01000024">
    <property type="protein sequence ID" value="RVX13417.1"/>
    <property type="molecule type" value="Genomic_DNA"/>
</dbReference>